<evidence type="ECO:0000313" key="2">
    <source>
        <dbReference type="Proteomes" id="UP000281985"/>
    </source>
</evidence>
<keyword evidence="2" id="KW-1185">Reference proteome</keyword>
<protein>
    <recommendedName>
        <fullName evidence="3">SGNH/GDSL hydrolase family protein</fullName>
    </recommendedName>
</protein>
<dbReference type="Proteomes" id="UP000281985">
    <property type="component" value="Unassembled WGS sequence"/>
</dbReference>
<organism evidence="1 2">
    <name type="scientific">Dokdonia sinensis</name>
    <dbReference type="NCBI Taxonomy" id="2479847"/>
    <lineage>
        <taxon>Bacteria</taxon>
        <taxon>Pseudomonadati</taxon>
        <taxon>Bacteroidota</taxon>
        <taxon>Flavobacteriia</taxon>
        <taxon>Flavobacteriales</taxon>
        <taxon>Flavobacteriaceae</taxon>
        <taxon>Dokdonia</taxon>
    </lineage>
</organism>
<reference evidence="1 2" key="1">
    <citation type="submission" date="2018-10" db="EMBL/GenBank/DDBJ databases">
        <title>Dokdonia luteus sp. nov., isolated from sea water.</title>
        <authorList>
            <person name="Zhou L.Y."/>
            <person name="Du Z.J."/>
        </authorList>
    </citation>
    <scope>NUCLEOTIDE SEQUENCE [LARGE SCALE GENOMIC DNA]</scope>
    <source>
        <strain evidence="1 2">SH27</strain>
    </source>
</reference>
<evidence type="ECO:0008006" key="3">
    <source>
        <dbReference type="Google" id="ProtNLM"/>
    </source>
</evidence>
<gene>
    <name evidence="1" type="ORF">EAX61_13030</name>
</gene>
<dbReference type="AlphaFoldDB" id="A0A3M0FWB9"/>
<dbReference type="EMBL" id="REFV01000013">
    <property type="protein sequence ID" value="RMB56981.1"/>
    <property type="molecule type" value="Genomic_DNA"/>
</dbReference>
<sequence length="298" mass="34716">MFLVPVVLIYTGIEYLTRDIKNSQRVISNYLNEQEDLIEVLVLGASQNQSAVNPEYLDASAINLASGHQDYRTDFALLSQLSPRLPRLTTVVIPMTFAHLDTRPNPTNYWKNRGYFYYYGVNNWDRSTYFKDKLLFLSNPSYYTDQIERYYIDKIRPDYNMFGYARSEAGSAFAKADYQPIAIQNIPLSIRNYENESYRFQNLKHLKQILEFCSQKDIRIVVALTPVTQKHLKARNPKMVARRDSILNTLQKEYDFTILDKENAEGYELQDFANHNHLNSSGAEIFTQSLNKVIKNLN</sequence>
<accession>A0A3M0FWB9</accession>
<name>A0A3M0FWB9_9FLAO</name>
<proteinExistence type="predicted"/>
<evidence type="ECO:0000313" key="1">
    <source>
        <dbReference type="EMBL" id="RMB56981.1"/>
    </source>
</evidence>
<comment type="caution">
    <text evidence="1">The sequence shown here is derived from an EMBL/GenBank/DDBJ whole genome shotgun (WGS) entry which is preliminary data.</text>
</comment>